<feature type="transmembrane region" description="Helical" evidence="1">
    <location>
        <begin position="184"/>
        <end position="207"/>
    </location>
</feature>
<sequence length="266" mass="30917">MSQFFSYLLILFRSTTLSIPVNSLFETTYLFAAYDTEHLVLLLGFLFFGIAFFRVLRSRQEPEQRKVLLGIALLLSATQLLKVPMNLYLGIFDIQNDIPLHLCNFLPFVLVWMYATGSRKVWGIIFFWIILGVSQANLTPSVEFSLFHYDAIRYWMVHMGLVLLALYPALIWKWELKRKDILRSVGWLNGAAVLIYGINLLLNSNYMYLMAKPPGTTFFSILPEWPVYILVLEVILVAWSFMVYGLFKWVQSKFRITPQSSRARIA</sequence>
<evidence type="ECO:0000313" key="2">
    <source>
        <dbReference type="EMBL" id="MFD2533336.1"/>
    </source>
</evidence>
<keyword evidence="1" id="KW-1133">Transmembrane helix</keyword>
<dbReference type="EMBL" id="JBHULI010000025">
    <property type="protein sequence ID" value="MFD2533336.1"/>
    <property type="molecule type" value="Genomic_DNA"/>
</dbReference>
<dbReference type="Proteomes" id="UP001597460">
    <property type="component" value="Unassembled WGS sequence"/>
</dbReference>
<organism evidence="2 3">
    <name type="scientific">Gracilimonas halophila</name>
    <dbReference type="NCBI Taxonomy" id="1834464"/>
    <lineage>
        <taxon>Bacteria</taxon>
        <taxon>Pseudomonadati</taxon>
        <taxon>Balneolota</taxon>
        <taxon>Balneolia</taxon>
        <taxon>Balneolales</taxon>
        <taxon>Balneolaceae</taxon>
        <taxon>Gracilimonas</taxon>
    </lineage>
</organism>
<feature type="transmembrane region" description="Helical" evidence="1">
    <location>
        <begin position="68"/>
        <end position="92"/>
    </location>
</feature>
<feature type="transmembrane region" description="Helical" evidence="1">
    <location>
        <begin position="152"/>
        <end position="172"/>
    </location>
</feature>
<feature type="transmembrane region" description="Helical" evidence="1">
    <location>
        <begin position="122"/>
        <end position="140"/>
    </location>
</feature>
<dbReference type="Pfam" id="PF14808">
    <property type="entry name" value="TMEM164"/>
    <property type="match status" value="1"/>
</dbReference>
<protein>
    <submittedName>
        <fullName evidence="2">TIGR02206 family membrane protein</fullName>
    </submittedName>
</protein>
<name>A0ABW5JMI8_9BACT</name>
<feature type="transmembrane region" description="Helical" evidence="1">
    <location>
        <begin position="38"/>
        <end position="56"/>
    </location>
</feature>
<keyword evidence="3" id="KW-1185">Reference proteome</keyword>
<evidence type="ECO:0000313" key="3">
    <source>
        <dbReference type="Proteomes" id="UP001597460"/>
    </source>
</evidence>
<reference evidence="3" key="1">
    <citation type="journal article" date="2019" name="Int. J. Syst. Evol. Microbiol.">
        <title>The Global Catalogue of Microorganisms (GCM) 10K type strain sequencing project: providing services to taxonomists for standard genome sequencing and annotation.</title>
        <authorList>
            <consortium name="The Broad Institute Genomics Platform"/>
            <consortium name="The Broad Institute Genome Sequencing Center for Infectious Disease"/>
            <person name="Wu L."/>
            <person name="Ma J."/>
        </authorList>
    </citation>
    <scope>NUCLEOTIDE SEQUENCE [LARGE SCALE GENOMIC DNA]</scope>
    <source>
        <strain evidence="3">KCTC 52042</strain>
    </source>
</reference>
<proteinExistence type="predicted"/>
<feature type="transmembrane region" description="Helical" evidence="1">
    <location>
        <begin position="98"/>
        <end position="115"/>
    </location>
</feature>
<keyword evidence="1" id="KW-0812">Transmembrane</keyword>
<keyword evidence="1" id="KW-0472">Membrane</keyword>
<accession>A0ABW5JMI8</accession>
<evidence type="ECO:0000256" key="1">
    <source>
        <dbReference type="SAM" id="Phobius"/>
    </source>
</evidence>
<feature type="transmembrane region" description="Helical" evidence="1">
    <location>
        <begin position="227"/>
        <end position="247"/>
    </location>
</feature>
<comment type="caution">
    <text evidence="2">The sequence shown here is derived from an EMBL/GenBank/DDBJ whole genome shotgun (WGS) entry which is preliminary data.</text>
</comment>
<dbReference type="NCBIfam" id="TIGR02206">
    <property type="entry name" value="intg_mem_TP0381"/>
    <property type="match status" value="1"/>
</dbReference>
<gene>
    <name evidence="2" type="ORF">ACFSVN_12850</name>
</gene>
<dbReference type="RefSeq" id="WP_390303446.1">
    <property type="nucleotide sequence ID" value="NZ_JBHULI010000025.1"/>
</dbReference>
<dbReference type="InterPro" id="IPR011737">
    <property type="entry name" value="CHP02206_TP0381"/>
</dbReference>